<reference evidence="2 3" key="1">
    <citation type="submission" date="2016-09" db="EMBL/GenBank/DDBJ databases">
        <title>Extensive genetic diversity and differential bi-allelic expression allows diatom success in the polar Southern Ocean.</title>
        <authorList>
            <consortium name="DOE Joint Genome Institute"/>
            <person name="Mock T."/>
            <person name="Otillar R.P."/>
            <person name="Strauss J."/>
            <person name="Dupont C."/>
            <person name="Frickenhaus S."/>
            <person name="Maumus F."/>
            <person name="Mcmullan M."/>
            <person name="Sanges R."/>
            <person name="Schmutz J."/>
            <person name="Toseland A."/>
            <person name="Valas R."/>
            <person name="Veluchamy A."/>
            <person name="Ward B.J."/>
            <person name="Allen A."/>
            <person name="Barry K."/>
            <person name="Falciatore A."/>
            <person name="Ferrante M."/>
            <person name="Fortunato A.E."/>
            <person name="Gloeckner G."/>
            <person name="Gruber A."/>
            <person name="Hipkin R."/>
            <person name="Janech M."/>
            <person name="Kroth P."/>
            <person name="Leese F."/>
            <person name="Lindquist E."/>
            <person name="Lyon B.R."/>
            <person name="Martin J."/>
            <person name="Mayer C."/>
            <person name="Parker M."/>
            <person name="Quesneville H."/>
            <person name="Raymond J."/>
            <person name="Uhlig C."/>
            <person name="Valentin K.U."/>
            <person name="Worden A.Z."/>
            <person name="Armbrust E.V."/>
            <person name="Bowler C."/>
            <person name="Green B."/>
            <person name="Moulton V."/>
            <person name="Van Oosterhout C."/>
            <person name="Grigoriev I."/>
        </authorList>
    </citation>
    <scope>NUCLEOTIDE SEQUENCE [LARGE SCALE GENOMIC DNA]</scope>
    <source>
        <strain evidence="2 3">CCMP1102</strain>
    </source>
</reference>
<feature type="region of interest" description="Disordered" evidence="1">
    <location>
        <begin position="262"/>
        <end position="314"/>
    </location>
</feature>
<feature type="region of interest" description="Disordered" evidence="1">
    <location>
        <begin position="778"/>
        <end position="851"/>
    </location>
</feature>
<feature type="region of interest" description="Disordered" evidence="1">
    <location>
        <begin position="1"/>
        <end position="24"/>
    </location>
</feature>
<dbReference type="AlphaFoldDB" id="A0A1E7FI70"/>
<feature type="compositionally biased region" description="Basic residues" evidence="1">
    <location>
        <begin position="295"/>
        <end position="306"/>
    </location>
</feature>
<feature type="compositionally biased region" description="Basic and acidic residues" evidence="1">
    <location>
        <begin position="817"/>
        <end position="831"/>
    </location>
</feature>
<feature type="compositionally biased region" description="Low complexity" evidence="1">
    <location>
        <begin position="367"/>
        <end position="382"/>
    </location>
</feature>
<dbReference type="Proteomes" id="UP000095751">
    <property type="component" value="Unassembled WGS sequence"/>
</dbReference>
<feature type="compositionally biased region" description="Low complexity" evidence="1">
    <location>
        <begin position="788"/>
        <end position="797"/>
    </location>
</feature>
<gene>
    <name evidence="2" type="ORF">FRACYDRAFT_238299</name>
</gene>
<dbReference type="EMBL" id="KV784357">
    <property type="protein sequence ID" value="OEU17871.1"/>
    <property type="molecule type" value="Genomic_DNA"/>
</dbReference>
<feature type="compositionally biased region" description="Low complexity" evidence="1">
    <location>
        <begin position="468"/>
        <end position="489"/>
    </location>
</feature>
<accession>A0A1E7FI70</accession>
<proteinExistence type="predicted"/>
<feature type="compositionally biased region" description="Basic and acidic residues" evidence="1">
    <location>
        <begin position="728"/>
        <end position="754"/>
    </location>
</feature>
<organism evidence="2 3">
    <name type="scientific">Fragilariopsis cylindrus CCMP1102</name>
    <dbReference type="NCBI Taxonomy" id="635003"/>
    <lineage>
        <taxon>Eukaryota</taxon>
        <taxon>Sar</taxon>
        <taxon>Stramenopiles</taxon>
        <taxon>Ochrophyta</taxon>
        <taxon>Bacillariophyta</taxon>
        <taxon>Bacillariophyceae</taxon>
        <taxon>Bacillariophycidae</taxon>
        <taxon>Bacillariales</taxon>
        <taxon>Bacillariaceae</taxon>
        <taxon>Fragilariopsis</taxon>
    </lineage>
</organism>
<feature type="region of interest" description="Disordered" evidence="1">
    <location>
        <begin position="38"/>
        <end position="111"/>
    </location>
</feature>
<dbReference type="KEGG" id="fcy:FRACYDRAFT_238299"/>
<evidence type="ECO:0000256" key="1">
    <source>
        <dbReference type="SAM" id="MobiDB-lite"/>
    </source>
</evidence>
<feature type="compositionally biased region" description="Low complexity" evidence="1">
    <location>
        <begin position="498"/>
        <end position="520"/>
    </location>
</feature>
<feature type="region of interest" description="Disordered" evidence="1">
    <location>
        <begin position="352"/>
        <end position="385"/>
    </location>
</feature>
<feature type="region of interest" description="Disordered" evidence="1">
    <location>
        <begin position="594"/>
        <end position="621"/>
    </location>
</feature>
<feature type="region of interest" description="Disordered" evidence="1">
    <location>
        <begin position="724"/>
        <end position="762"/>
    </location>
</feature>
<name>A0A1E7FI70_9STRA</name>
<keyword evidence="3" id="KW-1185">Reference proteome</keyword>
<feature type="compositionally biased region" description="Low complexity" evidence="1">
    <location>
        <begin position="266"/>
        <end position="275"/>
    </location>
</feature>
<feature type="compositionally biased region" description="Basic and acidic residues" evidence="1">
    <location>
        <begin position="902"/>
        <end position="913"/>
    </location>
</feature>
<dbReference type="OrthoDB" id="10685809at2759"/>
<feature type="region of interest" description="Disordered" evidence="1">
    <location>
        <begin position="863"/>
        <end position="884"/>
    </location>
</feature>
<evidence type="ECO:0000313" key="3">
    <source>
        <dbReference type="Proteomes" id="UP000095751"/>
    </source>
</evidence>
<sequence>MNQSSSSLPRRVQRQRKQQQQQEQLELEQQQQLEQQHQQQLEQQQQQPQPQRKQQQRQRQPASQQQLEQHQQQQLEQQQLEQQPQQQQLEQQLEQQQQPRQPASQQLEQQQQQQQQQQQHVVVPFEFITSPTTGSTIHPLVYCFHVEERVRTLEKFIQQELQPKVLRLQDENDWIDQRTSSTSSSNSSSSSSKLNKLKYKQIQIQRLKHQAWLHKKTIKRNELHQIQSTFELALDIYKISNIFNPNILLLTVLWQRNQETQSIKNPTSTSTTTPTAGDYDDNDYMSSIKKDKDNSRRHRSNNRNRNTKNETDPHLQLLSREYHYAYTENLRLSKSIQERLVGMKMKVKTSTTTVKTRDNGKTCSKVSAASSSSTNDAAATSASPPPYATIVSSLIEYCKDFCICNTCKGMFHNDYYKALIIRNNDVPKKEEEEQEESTITYSCSHCWNSNDARETQKRQKLPPHTAFQQQQQQWQQQQQQQQREQQQRQQVEKQDTLSSSTTTPTPTPTTVMIPEKISSPIEEEKKRKLTIKNNNSNNKENIQLQLQPTTNTIKADNTTITTTTITTTRGMNSKNTTSMSKNALFMGARYRIRQPTNSPLPPVSTTTSIVPNATPITRSRNDSWSSCSSLKLIGTNPIVESEHQRDMSLRSSFRSTCASVIDNVVDDHNGDNNKSSKKSGRTNTNTTTVIFGSSTSSICSNSIAECNSIEESYLRPPLGATSARLKAKANDGDGRKSSQIIREEKASSSKRGDSWTRFGSSSSSICSTSIIAEYRATEGYHELPPSGPTTTTPSSSTRRSKWKTIDDDEDNNKSSQIKKEKSNSSRKKGDSWSRFGSSESSICTTPSVAESESMHSTRYISGIMKKKSKTSSKSSSSSRLSPIKVEHFPLPKKVRFQLPEDHLDKSAHSRETSYTDDSSVLSHSPYSVDLDTSTDLYGGNDDYFCKCDSFLDYLEKNIMKQII</sequence>
<feature type="region of interest" description="Disordered" evidence="1">
    <location>
        <begin position="454"/>
        <end position="524"/>
    </location>
</feature>
<feature type="compositionally biased region" description="Polar residues" evidence="1">
    <location>
        <begin position="834"/>
        <end position="851"/>
    </location>
</feature>
<evidence type="ECO:0000313" key="2">
    <source>
        <dbReference type="EMBL" id="OEU17871.1"/>
    </source>
</evidence>
<feature type="region of interest" description="Disordered" evidence="1">
    <location>
        <begin position="902"/>
        <end position="922"/>
    </location>
</feature>
<feature type="region of interest" description="Disordered" evidence="1">
    <location>
        <begin position="664"/>
        <end position="685"/>
    </location>
</feature>
<dbReference type="InParanoid" id="A0A1E7FI70"/>
<feature type="compositionally biased region" description="Polar residues" evidence="1">
    <location>
        <begin position="603"/>
        <end position="618"/>
    </location>
</feature>
<protein>
    <submittedName>
        <fullName evidence="2">Uncharacterized protein</fullName>
    </submittedName>
</protein>